<sequence length="78" mass="8645">MLAGLFPGEREVAWLSVCPDLACLMMLCPDRRLRDVFLQGNATGASGSSSRRAGSGRSGDMTLREQMLKRVREEQKDE</sequence>
<accession>A0A5X6ETI9</accession>
<dbReference type="EMBL" id="AAHUDZ010000066">
    <property type="protein sequence ID" value="ECA3795170.1"/>
    <property type="molecule type" value="Genomic_DNA"/>
</dbReference>
<protein>
    <submittedName>
        <fullName evidence="2">Uncharacterized protein</fullName>
    </submittedName>
</protein>
<feature type="compositionally biased region" description="Basic and acidic residues" evidence="1">
    <location>
        <begin position="62"/>
        <end position="78"/>
    </location>
</feature>
<name>A0A5X6ETI9_SALET</name>
<organism evidence="2">
    <name type="scientific">Salmonella enterica subsp. enterica serovar Aqua</name>
    <dbReference type="NCBI Taxonomy" id="1302615"/>
    <lineage>
        <taxon>Bacteria</taxon>
        <taxon>Pseudomonadati</taxon>
        <taxon>Pseudomonadota</taxon>
        <taxon>Gammaproteobacteria</taxon>
        <taxon>Enterobacterales</taxon>
        <taxon>Enterobacteriaceae</taxon>
        <taxon>Salmonella</taxon>
    </lineage>
</organism>
<evidence type="ECO:0000313" key="2">
    <source>
        <dbReference type="EMBL" id="ECA3795170.1"/>
    </source>
</evidence>
<feature type="region of interest" description="Disordered" evidence="1">
    <location>
        <begin position="41"/>
        <end position="78"/>
    </location>
</feature>
<feature type="compositionally biased region" description="Low complexity" evidence="1">
    <location>
        <begin position="44"/>
        <end position="59"/>
    </location>
</feature>
<comment type="caution">
    <text evidence="2">The sequence shown here is derived from an EMBL/GenBank/DDBJ whole genome shotgun (WGS) entry which is preliminary data.</text>
</comment>
<reference evidence="2" key="1">
    <citation type="submission" date="2018-12" db="EMBL/GenBank/DDBJ databases">
        <authorList>
            <person name="Ashton P.M."/>
            <person name="Dallman T."/>
            <person name="Nair S."/>
            <person name="De Pinna E."/>
            <person name="Peters T."/>
            <person name="Grant K."/>
        </authorList>
    </citation>
    <scope>NUCLEOTIDE SEQUENCE</scope>
    <source>
        <strain evidence="2">650060</strain>
    </source>
</reference>
<evidence type="ECO:0000256" key="1">
    <source>
        <dbReference type="SAM" id="MobiDB-lite"/>
    </source>
</evidence>
<gene>
    <name evidence="2" type="ORF">EKG95_25845</name>
</gene>
<proteinExistence type="predicted"/>
<dbReference type="AlphaFoldDB" id="A0A5X6ETI9"/>